<keyword evidence="1" id="KW-0812">Transmembrane</keyword>
<sequence>MSVVELIFITLFLLGSGVVYLLQKALLPAIAYQTASINACVMGTFLTPMLYLAFQ</sequence>
<proteinExistence type="predicted"/>
<keyword evidence="1" id="KW-0472">Membrane</keyword>
<evidence type="ECO:0000313" key="3">
    <source>
        <dbReference type="Proteomes" id="UP000002171"/>
    </source>
</evidence>
<organism evidence="2 3">
    <name type="scientific">Neptuniibacter caesariensis</name>
    <dbReference type="NCBI Taxonomy" id="207954"/>
    <lineage>
        <taxon>Bacteria</taxon>
        <taxon>Pseudomonadati</taxon>
        <taxon>Pseudomonadota</taxon>
        <taxon>Gammaproteobacteria</taxon>
        <taxon>Oceanospirillales</taxon>
        <taxon>Oceanospirillaceae</taxon>
        <taxon>Neptuniibacter</taxon>
    </lineage>
</organism>
<gene>
    <name evidence="2" type="ORF">MED92_15013</name>
</gene>
<evidence type="ECO:0000313" key="2">
    <source>
        <dbReference type="EMBL" id="EAR62358.1"/>
    </source>
</evidence>
<protein>
    <submittedName>
        <fullName evidence="2">Uncharacterized protein</fullName>
    </submittedName>
</protein>
<dbReference type="EMBL" id="AAOW01000003">
    <property type="protein sequence ID" value="EAR62358.1"/>
    <property type="molecule type" value="Genomic_DNA"/>
</dbReference>
<name>A0A7U8C694_NEPCE</name>
<dbReference type="AlphaFoldDB" id="A0A7U8C694"/>
<evidence type="ECO:0000256" key="1">
    <source>
        <dbReference type="SAM" id="Phobius"/>
    </source>
</evidence>
<keyword evidence="1" id="KW-1133">Transmembrane helix</keyword>
<accession>A0A7U8C694</accession>
<dbReference type="Proteomes" id="UP000002171">
    <property type="component" value="Unassembled WGS sequence"/>
</dbReference>
<feature type="transmembrane region" description="Helical" evidence="1">
    <location>
        <begin position="35"/>
        <end position="54"/>
    </location>
</feature>
<dbReference type="RefSeq" id="WP_007020668.1">
    <property type="nucleotide sequence ID" value="NZ_CH724125.1"/>
</dbReference>
<feature type="transmembrane region" description="Helical" evidence="1">
    <location>
        <begin position="6"/>
        <end position="23"/>
    </location>
</feature>
<reference evidence="2 3" key="1">
    <citation type="submission" date="2006-02" db="EMBL/GenBank/DDBJ databases">
        <authorList>
            <person name="Pinhassi J."/>
            <person name="Pedros-Alio C."/>
            <person name="Ferriera S."/>
            <person name="Johnson J."/>
            <person name="Kravitz S."/>
            <person name="Halpern A."/>
            <person name="Remington K."/>
            <person name="Beeson K."/>
            <person name="Tran B."/>
            <person name="Rogers Y.-H."/>
            <person name="Friedman R."/>
            <person name="Venter J.C."/>
        </authorList>
    </citation>
    <scope>NUCLEOTIDE SEQUENCE [LARGE SCALE GENOMIC DNA]</scope>
    <source>
        <strain evidence="2 3">MED92</strain>
    </source>
</reference>
<keyword evidence="3" id="KW-1185">Reference proteome</keyword>
<comment type="caution">
    <text evidence="2">The sequence shown here is derived from an EMBL/GenBank/DDBJ whole genome shotgun (WGS) entry which is preliminary data.</text>
</comment>